<reference evidence="1" key="1">
    <citation type="journal article" date="2020" name="Ecol. Evol.">
        <title>Genome structure and content of the rice root-knot nematode (Meloidogyne graminicola).</title>
        <authorList>
            <person name="Phan N.T."/>
            <person name="Danchin E.G.J."/>
            <person name="Klopp C."/>
            <person name="Perfus-Barbeoch L."/>
            <person name="Kozlowski D.K."/>
            <person name="Koutsovoulos G.D."/>
            <person name="Lopez-Roques C."/>
            <person name="Bouchez O."/>
            <person name="Zahm M."/>
            <person name="Besnard G."/>
            <person name="Bellafiore S."/>
        </authorList>
    </citation>
    <scope>NUCLEOTIDE SEQUENCE</scope>
    <source>
        <strain evidence="1">VN-18</strain>
    </source>
</reference>
<dbReference type="Proteomes" id="UP000605970">
    <property type="component" value="Unassembled WGS sequence"/>
</dbReference>
<evidence type="ECO:0000313" key="2">
    <source>
        <dbReference type="Proteomes" id="UP000605970"/>
    </source>
</evidence>
<dbReference type="AlphaFoldDB" id="A0A8S9ZBJ5"/>
<protein>
    <submittedName>
        <fullName evidence="1">Uncharacterized protein</fullName>
    </submittedName>
</protein>
<comment type="caution">
    <text evidence="1">The sequence shown here is derived from an EMBL/GenBank/DDBJ whole genome shotgun (WGS) entry which is preliminary data.</text>
</comment>
<dbReference type="EMBL" id="JABEBT010000203">
    <property type="protein sequence ID" value="KAF7624753.1"/>
    <property type="molecule type" value="Genomic_DNA"/>
</dbReference>
<name>A0A8S9ZBJ5_9BILA</name>
<sequence length="19" mass="2244">MEFNRMDLTKENLTCNLNG</sequence>
<organism evidence="1 2">
    <name type="scientific">Meloidogyne graminicola</name>
    <dbReference type="NCBI Taxonomy" id="189291"/>
    <lineage>
        <taxon>Eukaryota</taxon>
        <taxon>Metazoa</taxon>
        <taxon>Ecdysozoa</taxon>
        <taxon>Nematoda</taxon>
        <taxon>Chromadorea</taxon>
        <taxon>Rhabditida</taxon>
        <taxon>Tylenchina</taxon>
        <taxon>Tylenchomorpha</taxon>
        <taxon>Tylenchoidea</taxon>
        <taxon>Meloidogynidae</taxon>
        <taxon>Meloidogyninae</taxon>
        <taxon>Meloidogyne</taxon>
    </lineage>
</organism>
<proteinExistence type="predicted"/>
<gene>
    <name evidence="1" type="ORF">Mgra_00009977</name>
</gene>
<keyword evidence="2" id="KW-1185">Reference proteome</keyword>
<accession>A0A8S9ZBJ5</accession>
<evidence type="ECO:0000313" key="1">
    <source>
        <dbReference type="EMBL" id="KAF7624753.1"/>
    </source>
</evidence>